<evidence type="ECO:0000256" key="8">
    <source>
        <dbReference type="SAM" id="Coils"/>
    </source>
</evidence>
<dbReference type="EMBL" id="JABEND010000006">
    <property type="protein sequence ID" value="NNG36328.1"/>
    <property type="molecule type" value="Genomic_DNA"/>
</dbReference>
<keyword evidence="8" id="KW-0175">Coiled coil</keyword>
<evidence type="ECO:0000256" key="7">
    <source>
        <dbReference type="ARBA" id="ARBA00023136"/>
    </source>
</evidence>
<evidence type="ECO:0000256" key="10">
    <source>
        <dbReference type="SAM" id="Phobius"/>
    </source>
</evidence>
<feature type="coiled-coil region" evidence="8">
    <location>
        <begin position="219"/>
        <end position="246"/>
    </location>
</feature>
<dbReference type="PANTHER" id="PTHR21716:SF53">
    <property type="entry name" value="PERMEASE PERM-RELATED"/>
    <property type="match status" value="1"/>
</dbReference>
<keyword evidence="5 10" id="KW-0812">Transmembrane</keyword>
<reference evidence="11 12" key="1">
    <citation type="submission" date="2020-05" db="EMBL/GenBank/DDBJ databases">
        <title>Nakamurella sp. DB0629 isolated from air conditioner.</title>
        <authorList>
            <person name="Kim D.H."/>
            <person name="Kim D.-U."/>
        </authorList>
    </citation>
    <scope>NUCLEOTIDE SEQUENCE [LARGE SCALE GENOMIC DNA]</scope>
    <source>
        <strain evidence="11 12">DB0629</strain>
    </source>
</reference>
<feature type="region of interest" description="Disordered" evidence="9">
    <location>
        <begin position="1"/>
        <end position="153"/>
    </location>
</feature>
<feature type="transmembrane region" description="Helical" evidence="10">
    <location>
        <begin position="481"/>
        <end position="503"/>
    </location>
</feature>
<feature type="compositionally biased region" description="Polar residues" evidence="9">
    <location>
        <begin position="129"/>
        <end position="138"/>
    </location>
</feature>
<feature type="compositionally biased region" description="Basic and acidic residues" evidence="9">
    <location>
        <begin position="103"/>
        <end position="119"/>
    </location>
</feature>
<dbReference type="AlphaFoldDB" id="A0A849AB06"/>
<gene>
    <name evidence="11" type="ORF">HKD39_11510</name>
</gene>
<feature type="transmembrane region" description="Helical" evidence="10">
    <location>
        <begin position="510"/>
        <end position="530"/>
    </location>
</feature>
<feature type="transmembrane region" description="Helical" evidence="10">
    <location>
        <begin position="288"/>
        <end position="306"/>
    </location>
</feature>
<feature type="transmembrane region" description="Helical" evidence="10">
    <location>
        <begin position="453"/>
        <end position="475"/>
    </location>
</feature>
<keyword evidence="7 10" id="KW-0472">Membrane</keyword>
<keyword evidence="4" id="KW-1003">Cell membrane</keyword>
<name>A0A849AB06_9ACTN</name>
<dbReference type="PANTHER" id="PTHR21716">
    <property type="entry name" value="TRANSMEMBRANE PROTEIN"/>
    <property type="match status" value="1"/>
</dbReference>
<dbReference type="Proteomes" id="UP000562984">
    <property type="component" value="Unassembled WGS sequence"/>
</dbReference>
<evidence type="ECO:0000256" key="5">
    <source>
        <dbReference type="ARBA" id="ARBA00022692"/>
    </source>
</evidence>
<proteinExistence type="inferred from homology"/>
<evidence type="ECO:0000256" key="2">
    <source>
        <dbReference type="ARBA" id="ARBA00009773"/>
    </source>
</evidence>
<evidence type="ECO:0000256" key="4">
    <source>
        <dbReference type="ARBA" id="ARBA00022475"/>
    </source>
</evidence>
<protein>
    <submittedName>
        <fullName evidence="11">AI-2E family transporter</fullName>
    </submittedName>
</protein>
<comment type="caution">
    <text evidence="11">The sequence shown here is derived from an EMBL/GenBank/DDBJ whole genome shotgun (WGS) entry which is preliminary data.</text>
</comment>
<evidence type="ECO:0000313" key="12">
    <source>
        <dbReference type="Proteomes" id="UP000562984"/>
    </source>
</evidence>
<dbReference type="InterPro" id="IPR002549">
    <property type="entry name" value="AI-2E-like"/>
</dbReference>
<comment type="subcellular location">
    <subcellularLocation>
        <location evidence="1">Cell membrane</location>
        <topology evidence="1">Multi-pass membrane protein</topology>
    </subcellularLocation>
</comment>
<feature type="transmembrane region" description="Helical" evidence="10">
    <location>
        <begin position="264"/>
        <end position="282"/>
    </location>
</feature>
<evidence type="ECO:0000313" key="11">
    <source>
        <dbReference type="EMBL" id="NNG36328.1"/>
    </source>
</evidence>
<evidence type="ECO:0000256" key="9">
    <source>
        <dbReference type="SAM" id="MobiDB-lite"/>
    </source>
</evidence>
<keyword evidence="6 10" id="KW-1133">Transmembrane helix</keyword>
<organism evidence="11 12">
    <name type="scientific">Nakamurella aerolata</name>
    <dbReference type="NCBI Taxonomy" id="1656892"/>
    <lineage>
        <taxon>Bacteria</taxon>
        <taxon>Bacillati</taxon>
        <taxon>Actinomycetota</taxon>
        <taxon>Actinomycetes</taxon>
        <taxon>Nakamurellales</taxon>
        <taxon>Nakamurellaceae</taxon>
        <taxon>Nakamurella</taxon>
    </lineage>
</organism>
<accession>A0A849AB06</accession>
<sequence>MTNDWTGDDSGTPDGSGAQDGSGTQDESRRRPRPLTPGRPQPALDWPTPGPAPSSPDSPTAVDRPLPRPVGSAGSAPMPGPGPAPDPIGGDAPDSPPRHRSPREREQAAMDDSRGRMVDGRLSFAHRPTSGSGQQPADSPTRGAGGSSGAGVAADAGVAAEAGAAAPIGTAAGAHPATAAATTATTATTTDAATAATADTDTDTDATEQDSRRSLRDSLTQLVTKVTAAERTMRAAEESAAAATKAAAAAEEYQQERVFSPFKAGFFGGVGLLLAYIAYLSLDSIRSTLIVIAVATILAIGLDPAVRFFERRKMPRGGAVAIVFLALLAVIGLAIYAIIPPIVTQLTAFIQNIPNILNNLRSNSTISDLDKQFGLIEKIQNSALLDSLTSNAAAGLFTAAGVLFDLVVVLILTLYFLAGFPRIKAAAFRLAPASQRLRVTDLGDKILKQMGGYLAGATIIAVQAGIFAGVYATIVGLPYPWAIALGAALLDYVPVVGPIVVGVSMTLLGFTHSITLGIISGVVYLCQHLFEAYWLYPRVMRRTVHISTGAVIVAILVGGALLGVTGALLAVPVAAAVQLIVREVVMPIQEKR</sequence>
<dbReference type="GO" id="GO:0005886">
    <property type="term" value="C:plasma membrane"/>
    <property type="evidence" value="ECO:0007669"/>
    <property type="project" value="UniProtKB-SubCell"/>
</dbReference>
<dbReference type="RefSeq" id="WP_171200031.1">
    <property type="nucleotide sequence ID" value="NZ_JABEND010000006.1"/>
</dbReference>
<dbReference type="GO" id="GO:0055085">
    <property type="term" value="P:transmembrane transport"/>
    <property type="evidence" value="ECO:0007669"/>
    <property type="project" value="TreeGrafter"/>
</dbReference>
<feature type="transmembrane region" description="Helical" evidence="10">
    <location>
        <begin position="318"/>
        <end position="339"/>
    </location>
</feature>
<keyword evidence="12" id="KW-1185">Reference proteome</keyword>
<dbReference type="Pfam" id="PF01594">
    <property type="entry name" value="AI-2E_transport"/>
    <property type="match status" value="1"/>
</dbReference>
<comment type="similarity">
    <text evidence="2">Belongs to the autoinducer-2 exporter (AI-2E) (TC 2.A.86) family.</text>
</comment>
<evidence type="ECO:0000256" key="1">
    <source>
        <dbReference type="ARBA" id="ARBA00004651"/>
    </source>
</evidence>
<feature type="compositionally biased region" description="Low complexity" evidence="9">
    <location>
        <begin position="1"/>
        <end position="17"/>
    </location>
</feature>
<feature type="transmembrane region" description="Helical" evidence="10">
    <location>
        <begin position="550"/>
        <end position="581"/>
    </location>
</feature>
<evidence type="ECO:0000256" key="3">
    <source>
        <dbReference type="ARBA" id="ARBA00022448"/>
    </source>
</evidence>
<evidence type="ECO:0000256" key="6">
    <source>
        <dbReference type="ARBA" id="ARBA00022989"/>
    </source>
</evidence>
<feature type="transmembrane region" description="Helical" evidence="10">
    <location>
        <begin position="392"/>
        <end position="418"/>
    </location>
</feature>
<keyword evidence="3" id="KW-0813">Transport</keyword>
<feature type="region of interest" description="Disordered" evidence="9">
    <location>
        <begin position="192"/>
        <end position="218"/>
    </location>
</feature>